<keyword evidence="1" id="KW-0472">Membrane</keyword>
<sequence>MVATRNRTYPLKLTMQLNRVLLIVANAMSVLFYADGCRMTRGTDKEQSFADSTLEDAGPTGPQAIDVLVFQEQCT</sequence>
<feature type="transmembrane region" description="Helical" evidence="1">
    <location>
        <begin position="20"/>
        <end position="37"/>
    </location>
</feature>
<evidence type="ECO:0000313" key="3">
    <source>
        <dbReference type="Proteomes" id="UP000024635"/>
    </source>
</evidence>
<dbReference type="EMBL" id="JARK01001392">
    <property type="protein sequence ID" value="EYC10360.1"/>
    <property type="molecule type" value="Genomic_DNA"/>
</dbReference>
<comment type="caution">
    <text evidence="2">The sequence shown here is derived from an EMBL/GenBank/DDBJ whole genome shotgun (WGS) entry which is preliminary data.</text>
</comment>
<name>A0A016U5C0_9BILA</name>
<accession>A0A016U5C0</accession>
<organism evidence="2 3">
    <name type="scientific">Ancylostoma ceylanicum</name>
    <dbReference type="NCBI Taxonomy" id="53326"/>
    <lineage>
        <taxon>Eukaryota</taxon>
        <taxon>Metazoa</taxon>
        <taxon>Ecdysozoa</taxon>
        <taxon>Nematoda</taxon>
        <taxon>Chromadorea</taxon>
        <taxon>Rhabditida</taxon>
        <taxon>Rhabditina</taxon>
        <taxon>Rhabditomorpha</taxon>
        <taxon>Strongyloidea</taxon>
        <taxon>Ancylostomatidae</taxon>
        <taxon>Ancylostomatinae</taxon>
        <taxon>Ancylostoma</taxon>
    </lineage>
</organism>
<evidence type="ECO:0000256" key="1">
    <source>
        <dbReference type="SAM" id="Phobius"/>
    </source>
</evidence>
<reference evidence="3" key="1">
    <citation type="journal article" date="2015" name="Nat. Genet.">
        <title>The genome and transcriptome of the zoonotic hookworm Ancylostoma ceylanicum identify infection-specific gene families.</title>
        <authorList>
            <person name="Schwarz E.M."/>
            <person name="Hu Y."/>
            <person name="Antoshechkin I."/>
            <person name="Miller M.M."/>
            <person name="Sternberg P.W."/>
            <person name="Aroian R.V."/>
        </authorList>
    </citation>
    <scope>NUCLEOTIDE SEQUENCE</scope>
    <source>
        <strain evidence="3">HY135</strain>
    </source>
</reference>
<evidence type="ECO:0000313" key="2">
    <source>
        <dbReference type="EMBL" id="EYC10360.1"/>
    </source>
</evidence>
<proteinExistence type="predicted"/>
<dbReference type="Proteomes" id="UP000024635">
    <property type="component" value="Unassembled WGS sequence"/>
</dbReference>
<keyword evidence="1" id="KW-0812">Transmembrane</keyword>
<protein>
    <submittedName>
        <fullName evidence="2">Uncharacterized protein</fullName>
    </submittedName>
</protein>
<keyword evidence="3" id="KW-1185">Reference proteome</keyword>
<gene>
    <name evidence="2" type="primary">Acey_s0056.g2702</name>
    <name evidence="2" type="ORF">Y032_0056g2702</name>
</gene>
<keyword evidence="1" id="KW-1133">Transmembrane helix</keyword>
<dbReference type="AlphaFoldDB" id="A0A016U5C0"/>